<name>A0A427Y357_9TREE</name>
<protein>
    <submittedName>
        <fullName evidence="1">Uncharacterized protein</fullName>
    </submittedName>
</protein>
<proteinExistence type="predicted"/>
<organism evidence="1 2">
    <name type="scientific">Saitozyma podzolica</name>
    <dbReference type="NCBI Taxonomy" id="1890683"/>
    <lineage>
        <taxon>Eukaryota</taxon>
        <taxon>Fungi</taxon>
        <taxon>Dikarya</taxon>
        <taxon>Basidiomycota</taxon>
        <taxon>Agaricomycotina</taxon>
        <taxon>Tremellomycetes</taxon>
        <taxon>Tremellales</taxon>
        <taxon>Trimorphomycetaceae</taxon>
        <taxon>Saitozyma</taxon>
    </lineage>
</organism>
<dbReference type="EMBL" id="RSCD01000020">
    <property type="protein sequence ID" value="RSH85405.1"/>
    <property type="molecule type" value="Genomic_DNA"/>
</dbReference>
<keyword evidence="2" id="KW-1185">Reference proteome</keyword>
<gene>
    <name evidence="1" type="ORF">EHS25_004801</name>
</gene>
<sequence>MPSTSDLLSRRCIGERFQQTFARPNLDWSISHCEDLKAMTLRDEGLSARESVLKARERAFETEEASLKAQMGRLALRASLSPPPEDNGPHEAEVCFARPAIEVSDRLRKRGAMMPSVIPGKFYFVSS</sequence>
<evidence type="ECO:0000313" key="1">
    <source>
        <dbReference type="EMBL" id="RSH85405.1"/>
    </source>
</evidence>
<dbReference type="Proteomes" id="UP000279259">
    <property type="component" value="Unassembled WGS sequence"/>
</dbReference>
<dbReference type="AlphaFoldDB" id="A0A427Y357"/>
<evidence type="ECO:0000313" key="2">
    <source>
        <dbReference type="Proteomes" id="UP000279259"/>
    </source>
</evidence>
<comment type="caution">
    <text evidence="1">The sequence shown here is derived from an EMBL/GenBank/DDBJ whole genome shotgun (WGS) entry which is preliminary data.</text>
</comment>
<accession>A0A427Y357</accession>
<reference evidence="1 2" key="1">
    <citation type="submission" date="2018-11" db="EMBL/GenBank/DDBJ databases">
        <title>Genome sequence of Saitozyma podzolica DSM 27192.</title>
        <authorList>
            <person name="Aliyu H."/>
            <person name="Gorte O."/>
            <person name="Ochsenreither K."/>
        </authorList>
    </citation>
    <scope>NUCLEOTIDE SEQUENCE [LARGE SCALE GENOMIC DNA]</scope>
    <source>
        <strain evidence="1 2">DSM 27192</strain>
    </source>
</reference>